<name>A9WDS5_CHLAA</name>
<dbReference type="RefSeq" id="WP_012256337.1">
    <property type="nucleotide sequence ID" value="NC_010175.1"/>
</dbReference>
<evidence type="ECO:0000256" key="2">
    <source>
        <dbReference type="SAM" id="MobiDB-lite"/>
    </source>
</evidence>
<dbReference type="PATRIC" id="fig|324602.8.peg.490"/>
<feature type="compositionally biased region" description="Pro residues" evidence="2">
    <location>
        <begin position="131"/>
        <end position="141"/>
    </location>
</feature>
<feature type="region of interest" description="Disordered" evidence="2">
    <location>
        <begin position="1"/>
        <end position="25"/>
    </location>
</feature>
<sequence>MTTFSQRRSASQRSSTSSSPVQRTGDNDLLQHLLLNDLPARRDPFRPLRLRSRDAYREEALRGFLLRNWVDRALLIAEILLFATMVIVFAYWFIDGYGRDWWRAWQGKSQPAEVIMPPPAPVAPPAEEITSPPPAPVAPPAAAPHLPALPFTDPGLAVEPADYLAPQTSVKPLPKTDPRPQRLRIPSIQLDTPVYEVFVVDGAWQVAEYAAGYHHGTALPGTTGNTVLAGHAGLRGAVFRDLPALRPGDEILLEAGGWVYRYRVREMRNVWPTQVEVMDPTPTPVLTLITCTNWDTQRLVVIADLVDSRPLS</sequence>
<organism evidence="4 5">
    <name type="scientific">Chloroflexus aurantiacus (strain ATCC 29366 / DSM 635 / J-10-fl)</name>
    <dbReference type="NCBI Taxonomy" id="324602"/>
    <lineage>
        <taxon>Bacteria</taxon>
        <taxon>Bacillati</taxon>
        <taxon>Chloroflexota</taxon>
        <taxon>Chloroflexia</taxon>
        <taxon>Chloroflexales</taxon>
        <taxon>Chloroflexineae</taxon>
        <taxon>Chloroflexaceae</taxon>
        <taxon>Chloroflexus</taxon>
    </lineage>
</organism>
<keyword evidence="1" id="KW-0378">Hydrolase</keyword>
<dbReference type="Pfam" id="PF04203">
    <property type="entry name" value="Sortase"/>
    <property type="match status" value="1"/>
</dbReference>
<protein>
    <submittedName>
        <fullName evidence="4">Sortase family protein</fullName>
    </submittedName>
</protein>
<dbReference type="STRING" id="324602.Caur_0431"/>
<dbReference type="EMBL" id="CP000909">
    <property type="protein sequence ID" value="ABY33681.1"/>
    <property type="molecule type" value="Genomic_DNA"/>
</dbReference>
<proteinExistence type="predicted"/>
<feature type="region of interest" description="Disordered" evidence="2">
    <location>
        <begin position="119"/>
        <end position="141"/>
    </location>
</feature>
<evidence type="ECO:0000313" key="5">
    <source>
        <dbReference type="Proteomes" id="UP000002008"/>
    </source>
</evidence>
<reference evidence="5" key="1">
    <citation type="journal article" date="2011" name="BMC Genomics">
        <title>Complete genome sequence of the filamentous anoxygenic phototrophic bacterium Chloroflexus aurantiacus.</title>
        <authorList>
            <person name="Tang K.H."/>
            <person name="Barry K."/>
            <person name="Chertkov O."/>
            <person name="Dalin E."/>
            <person name="Han C.S."/>
            <person name="Hauser L.J."/>
            <person name="Honchak B.M."/>
            <person name="Karbach L.E."/>
            <person name="Land M.L."/>
            <person name="Lapidus A."/>
            <person name="Larimer F.W."/>
            <person name="Mikhailova N."/>
            <person name="Pitluck S."/>
            <person name="Pierson B.K."/>
            <person name="Blankenship R.E."/>
        </authorList>
    </citation>
    <scope>NUCLEOTIDE SEQUENCE [LARGE SCALE GENOMIC DNA]</scope>
    <source>
        <strain evidence="5">ATCC 29366 / DSM 635 / J-10-fl</strain>
    </source>
</reference>
<keyword evidence="3" id="KW-0812">Transmembrane</keyword>
<dbReference type="InterPro" id="IPR023365">
    <property type="entry name" value="Sortase_dom-sf"/>
</dbReference>
<evidence type="ECO:0000313" key="4">
    <source>
        <dbReference type="EMBL" id="ABY33681.1"/>
    </source>
</evidence>
<dbReference type="eggNOG" id="COG3764">
    <property type="taxonomic scope" value="Bacteria"/>
</dbReference>
<feature type="transmembrane region" description="Helical" evidence="3">
    <location>
        <begin position="73"/>
        <end position="94"/>
    </location>
</feature>
<keyword evidence="3" id="KW-1133">Transmembrane helix</keyword>
<dbReference type="InParanoid" id="A9WDS5"/>
<dbReference type="EnsemblBacteria" id="ABY33681">
    <property type="protein sequence ID" value="ABY33681"/>
    <property type="gene ID" value="Caur_0431"/>
</dbReference>
<dbReference type="NCBIfam" id="TIGR01076">
    <property type="entry name" value="sortase_fam"/>
    <property type="match status" value="1"/>
</dbReference>
<dbReference type="Gene3D" id="2.40.260.10">
    <property type="entry name" value="Sortase"/>
    <property type="match status" value="1"/>
</dbReference>
<evidence type="ECO:0000256" key="3">
    <source>
        <dbReference type="SAM" id="Phobius"/>
    </source>
</evidence>
<dbReference type="HOGENOM" id="CLU_932839_0_0_0"/>
<keyword evidence="5" id="KW-1185">Reference proteome</keyword>
<dbReference type="CDD" id="cd00004">
    <property type="entry name" value="Sortase"/>
    <property type="match status" value="1"/>
</dbReference>
<dbReference type="AlphaFoldDB" id="A9WDS5"/>
<gene>
    <name evidence="4" type="ordered locus">Caur_0431</name>
</gene>
<keyword evidence="3" id="KW-0472">Membrane</keyword>
<dbReference type="InterPro" id="IPR005754">
    <property type="entry name" value="Sortase"/>
</dbReference>
<dbReference type="SUPFAM" id="SSF63817">
    <property type="entry name" value="Sortase"/>
    <property type="match status" value="1"/>
</dbReference>
<dbReference type="KEGG" id="cau:Caur_0431"/>
<dbReference type="GO" id="GO:0016787">
    <property type="term" value="F:hydrolase activity"/>
    <property type="evidence" value="ECO:0007669"/>
    <property type="project" value="UniProtKB-KW"/>
</dbReference>
<accession>A9WDS5</accession>
<dbReference type="Proteomes" id="UP000002008">
    <property type="component" value="Chromosome"/>
</dbReference>
<evidence type="ECO:0000256" key="1">
    <source>
        <dbReference type="ARBA" id="ARBA00022801"/>
    </source>
</evidence>